<dbReference type="Pfam" id="PF00975">
    <property type="entry name" value="Thioesterase"/>
    <property type="match status" value="2"/>
</dbReference>
<feature type="domain" description="Carrier" evidence="12">
    <location>
        <begin position="3228"/>
        <end position="3305"/>
    </location>
</feature>
<dbReference type="InterPro" id="IPR013217">
    <property type="entry name" value="Methyltransf_12"/>
</dbReference>
<feature type="region of interest" description="Disordered" evidence="11">
    <location>
        <begin position="507"/>
        <end position="532"/>
    </location>
</feature>
<dbReference type="Pfam" id="PF21089">
    <property type="entry name" value="PKS_DH_N"/>
    <property type="match status" value="1"/>
</dbReference>
<feature type="domain" description="Ketosynthase family 3 (KS3)" evidence="13">
    <location>
        <begin position="2597"/>
        <end position="3020"/>
    </location>
</feature>
<dbReference type="SUPFAM" id="SSF53901">
    <property type="entry name" value="Thiolase-like"/>
    <property type="match status" value="3"/>
</dbReference>
<feature type="region of interest" description="Disordered" evidence="11">
    <location>
        <begin position="614"/>
        <end position="657"/>
    </location>
</feature>
<keyword evidence="3" id="KW-0596">Phosphopantetheine</keyword>
<comment type="subcellular location">
    <subcellularLocation>
        <location evidence="1">Cytoplasm</location>
    </subcellularLocation>
</comment>
<evidence type="ECO:0000256" key="6">
    <source>
        <dbReference type="ARBA" id="ARBA00022679"/>
    </source>
</evidence>
<proteinExistence type="predicted"/>
<dbReference type="InterPro" id="IPR029058">
    <property type="entry name" value="AB_hydrolase_fold"/>
</dbReference>
<dbReference type="InterPro" id="IPR009081">
    <property type="entry name" value="PP-bd_ACP"/>
</dbReference>
<feature type="region of interest" description="Disordered" evidence="11">
    <location>
        <begin position="3984"/>
        <end position="4034"/>
    </location>
</feature>
<evidence type="ECO:0000259" key="13">
    <source>
        <dbReference type="PROSITE" id="PS52004"/>
    </source>
</evidence>
<dbReference type="Gene3D" id="1.10.1200.10">
    <property type="entry name" value="ACP-like"/>
    <property type="match status" value="4"/>
</dbReference>
<keyword evidence="8" id="KW-0511">Multifunctional enzyme</keyword>
<dbReference type="SMART" id="SM00825">
    <property type="entry name" value="PKS_KS"/>
    <property type="match status" value="3"/>
</dbReference>
<evidence type="ECO:0000256" key="9">
    <source>
        <dbReference type="ARBA" id="ARBA00023315"/>
    </source>
</evidence>
<dbReference type="PROSITE" id="PS52004">
    <property type="entry name" value="KS3_2"/>
    <property type="match status" value="3"/>
</dbReference>
<dbReference type="InterPro" id="IPR020841">
    <property type="entry name" value="PKS_Beta-ketoAc_synthase_dom"/>
</dbReference>
<dbReference type="Pfam" id="PF08242">
    <property type="entry name" value="Methyltransf_12"/>
    <property type="match status" value="1"/>
</dbReference>
<evidence type="ECO:0000259" key="12">
    <source>
        <dbReference type="PROSITE" id="PS50075"/>
    </source>
</evidence>
<dbReference type="InterPro" id="IPR049900">
    <property type="entry name" value="PKS_mFAS_DH"/>
</dbReference>
<evidence type="ECO:0000256" key="7">
    <source>
        <dbReference type="ARBA" id="ARBA00022737"/>
    </source>
</evidence>
<dbReference type="Pfam" id="PF08659">
    <property type="entry name" value="KR"/>
    <property type="match status" value="2"/>
</dbReference>
<keyword evidence="4" id="KW-0963">Cytoplasm</keyword>
<name>A0ABN2NU34_9ACTN</name>
<dbReference type="InterPro" id="IPR032821">
    <property type="entry name" value="PKS_assoc"/>
</dbReference>
<dbReference type="InterPro" id="IPR013968">
    <property type="entry name" value="PKS_KR"/>
</dbReference>
<feature type="region of interest" description="Disordered" evidence="11">
    <location>
        <begin position="1245"/>
        <end position="1282"/>
    </location>
</feature>
<dbReference type="SUPFAM" id="SSF53335">
    <property type="entry name" value="S-adenosyl-L-methionine-dependent methyltransferases"/>
    <property type="match status" value="1"/>
</dbReference>
<dbReference type="Pfam" id="PF16197">
    <property type="entry name" value="KAsynt_C_assoc"/>
    <property type="match status" value="1"/>
</dbReference>
<feature type="region of interest" description="Disordered" evidence="11">
    <location>
        <begin position="3189"/>
        <end position="3227"/>
    </location>
</feature>
<dbReference type="Pfam" id="PF14765">
    <property type="entry name" value="PS-DH"/>
    <property type="match status" value="1"/>
</dbReference>
<dbReference type="SMART" id="SM00823">
    <property type="entry name" value="PKS_PP"/>
    <property type="match status" value="4"/>
</dbReference>
<dbReference type="PROSITE" id="PS00012">
    <property type="entry name" value="PHOSPHOPANTETHEINE"/>
    <property type="match status" value="2"/>
</dbReference>
<evidence type="ECO:0000256" key="1">
    <source>
        <dbReference type="ARBA" id="ARBA00004496"/>
    </source>
</evidence>
<feature type="active site" description="Proton acceptor; for dehydratase activity" evidence="10">
    <location>
        <position position="1300"/>
    </location>
</feature>
<evidence type="ECO:0000256" key="3">
    <source>
        <dbReference type="ARBA" id="ARBA00022450"/>
    </source>
</evidence>
<protein>
    <recommendedName>
        <fullName evidence="17">Polyketide synthase</fullName>
    </recommendedName>
</protein>
<dbReference type="Pfam" id="PF00109">
    <property type="entry name" value="ketoacyl-synt"/>
    <property type="match status" value="3"/>
</dbReference>
<dbReference type="InterPro" id="IPR006162">
    <property type="entry name" value="Ppantetheine_attach_site"/>
</dbReference>
<gene>
    <name evidence="15" type="ORF">GCM10009716_11290</name>
</gene>
<feature type="compositionally biased region" description="Low complexity" evidence="11">
    <location>
        <begin position="3343"/>
        <end position="3358"/>
    </location>
</feature>
<evidence type="ECO:0000256" key="8">
    <source>
        <dbReference type="ARBA" id="ARBA00023268"/>
    </source>
</evidence>
<dbReference type="CDD" id="cd08953">
    <property type="entry name" value="KR_2_SDR_x"/>
    <property type="match status" value="2"/>
</dbReference>
<sequence>MNPYGTRRGVLERLRRGELTVAEAKALIEAGRRPGEQPDGAVEGADLVCFRPGWEQRDIAGAGTVPPDTSSSPVLLVLDPAAAQHRGAENWRPSGAVLVRAGGGSGFRRTGPADYRIGLAEDADWTRLWRDLAERDATPERVVLVTGAGPENCLDAVYPLLRAAIRRQGGEPLRLACAAVGPESEQSADTLGGFCSVAAQEDSRLRPVALAVGGDSDPVPPALAELERDDQPLDEVAYEGPVRRVRVLLPEELPARPLPGLPEQGVYLMAGGAGGIGLRLAVLLAQRSRARLVLLGRSEPGPALREATARIENAGGRVGYVRGDVTRPADVRAAVDFARAEFGPVTGVLHLAGVNEDAYIVNKPPGAHARVLAPKLRGARVLDEATRDEPLGFFVLFSSMAGYLGHAGQSDYAAAGRSLGGFAAHRAARVARGERRGTTVSIGWPLWSGGGMRLSEADRRAVESLQGMVEMPPETGLLAMTAALRTGAPELVVVHGDAGRIGAFAGRRLAPGRPDGRAEQVPAGPAGPVPGDLREAAQTYLLGLVSEMARLRPGQLGADQEFSTLGIDSVMIRRLSVALEDGLGPLPATLMFEHRTVRDLARHLAGQHAEPLRALLGAGPDPAPAAPEPVRDAPAAGSASKRRELSPDPAPPYEPPRDAIAIVGVAGRYPGAADVDELWTMLAEGKDAIREIPAGRWDKDRWTDTGDSRPGTSYGRWGGFLDDVSRFDSLFFAVAPREARRMDPAERLFLEVAWSAIENAGYSRARLHHLTRTEDGHSVGVFVGTTGMAYGLVGAEEWGKGNPVPAYSMEFSLANRLSYLLDVHGPSMAVDTACSASLTALHLACESLRHGECRMAVAGGAYLNLHPMKFAMLAEQRMMSPDGVCRAFGEGGDGFVPGEGVGAVVLKPLGAALADGDHVHAVIRSTAVRHGGRTNGYTVPSPRGHASVIGAALRGSGIDPRTIGYVEAHGTGTELGDPIEIDGLSRAFAGHTAERQFCSLGSVKPNIGHAEAAAGIAGLTKILLQLRHRTLAPTLNSDPPNPKIDFPSTPFRLQRTAEPWEPGPGGLPRRAALSSFGAGGANSHAIIEEFVPAKPPPAPGGTDREHLILLSARTPDRLTAVAERLARHLSAPGSPGSLADIAHTLQVGREALEHRLAFVVRSLEELREALARFVSEGTAPFTGRADPSRTAGNPARLGELIAGQRRHEAAELWVRGADADWPAALHGRASEGRVPGIVPLPSYPFAGPSHWPDTSAPPDRDRQAPPDDTVRAPLTPGPPLAGGARYTVELRPTEPVAADHLVAGHPVLAGVAHMELVRAAARQLTGRHPVALSEVRLRSPLVLGEAAPEVRVTGKGETVSAELVTDGPDGPVVHSAARVHLAAEPPAAGAAPDGLPGTAGERLDLAAIRARCPRRSSGTELYERAEAAGLRFGPSYRLVESLWSGDGEALAELGAPPAAARTGWWLEPGVTDAALHTVHGALPSWREPATRPVSVDRVEFMSPSGRARLAYARVVTADPDRGTARCDITLCDTDGRVVTRFTGLGVIRPEQPPEVPYFRPVWRVEPPAAPAPPAAPGPVLVLTAGHDYGLGAALVAHHGPRARLVDLAGLRTPEDHAALLAGQEGPLTLHFLGGVEDRRYSPTDLGHLETSQRHGCLALFHLAKALAATRPPGTRLTVLTGDSQQIDELVPAVNPFAASLHGMARTVARELTFLDTVLLDLSAGELERCGASGDWASLLGRIDAERAGVPFAEAAWRDGTRFVKRLEAARLSGPRPGDLPLRKGGRYLIVGGAGGLGRVIGEHLAGEYGARMLLVGRRPERELDSSVLTRLGRAGGEVAYLRGDVTDPAAMRSAVARMRELFGGVDGVIHTAFVLADRTIAGADDATFRAAFDPKVRGTVALCDALSTEPLDFLALFSSAIAHTGNPGQSNYAAGSTFMDAYGRHLASRLHWPVTVFDWGYWGDQGAVATDEYRERLAGWGVSPLSAAEGVHAFRQALAGGAGHVVPLKVSSALAEVTAVGSGPVHLAEPGSRPSVLPAVAAALRAEQARRGEPYSGDYLDAVDAYGRRAVLDAVASMPPGLGGPGETRTLPDLVARYGVTPSQRPLFEALVTALVNGGYLHRDGDRLETLAAAGTAGDSGERAAHRARLLRRFPHLGPLLGLLDDCAAALPGVLTGARRGLDVLFPGGSSRRVAGLYHDDPRTRHFNALCASAVETAVREWQAGSPGLPTAPRLRILEIGAGTGGTTQPVLEVLDGFADRVAYDVTDISPALTGSARERLGTGRPYAGFRVLDIEGDMAGQGFGEDRYDVVLATNVLHATGDIRRTLKNVASLMRPGALLVVNEATRVLDAVTPVFGLTDGWWSARDPHLRLPHSPLLGPGTWSALLIDAGLRGVCRFAAEGIPDDRAGQHLLVAERGAWRELPDRDTPAGRTPRTAAPPPGTAGADGSRTGDGPRPDRTPDDVVRLTRTVEHLTTLYTELLRLDDGELDPDTPLEMYGADSLTAMEAVERLERDFGPVPKDLLLKRESVRALAAALAGQAHPATDRHRADVSATPSPESGPPEPVPGPERDAGEPGGTAPAPVGRTSGTGAVAAAEPIAIVGVAGRYPMADDLDSLWHNLLTGHCAITEVPPSRWDLADHDDPTGSEAGRSYHRWGGFLAGVDRFDPLLFRISPREAHGMDPAERLFLEVAWEALEDAAMPPSRLRARTPSGRPRVGVFAGVMHHGYQLVAAEQWGRGHRALPAASAWSVANRVSHSFGFTGPSMAVDSACSSALTALHLASASLRQGECTEAVVGGVNVILHPSHHLGLCAAGMLSTDGRSRAFDTASDGMVTGEGAGAVVLKRLSDALRDGDRIHACVIGSAVNADGPTEGYTVPGAEAQTDVIREALRVAGADPGSIQYVEAQATGSPVGDPVELAALRRAYGLGEGKRLRVGSVKPNTGHLEAASGMVQLTKVLLQMRHGTLAPTLGADGAPAPDGFQVTGQPVPWPGGEGEPRRAAVSSFGAGGANAHVIIEEPPVPSARPGRADDGEPMLLLLSARRPDRLRAHARRLSDYLSGPGAHLRLADVVRTLRIGREALPVRLAAVVRSVREAADVLGAHAAQLPHERLMTGRRRAAHGHDEAPRSLPASATEAGLAEAGRAWTEGAPIDWRALDEQGGSVVSLPHYPFARDRYWLDLPAEGERTATEKAQMSPSDDEESSVSDTLPAAETEAGHRADGEEAHQASAAVRDLVVEVICDLLAVSASDIDTGDHLSDFGFDSITMVQLADRLSTRLDIELSPTVLYGFRDLAALLAHLTAARAAQGESAGKPVPRAVRTDGTATERAASPEPDAPPPPARAAAGPAGARSAPPESSVRAGRPRAPEDEPVAVVGMAGVFPGSPDTDAFWDHLVAGHDLVGRPPAGRFDDHEEMGEHWGGFLDGVDRFDAGFFRITPREARVMDPQHRLFLQTVWAAVEEAGYDPADLAGSACGLYVGVASSEYGQLARERGADIDGQLITGNDHSVLANRVSFLLDLRGPSEPVDTACSSSLVAVHRAVSAIRGGECDMAIAGGVNVIVSATGFDAFSRSGMLAPDGRCKTFDHRADGYVRGEGVGAVLLKPLSRARADGDHIHGLITGTATNHGGRAASLTAPTPAAQAEVITRAQQRAGVLPQTIGYVEAHGTGTALGDPIEVEGLRTAFGAGGPAADGAGQYCALGTVKTNVGHLETAAGMAGLVKVLLSLRHRMLAPSLHLERLNPLIELADSPFHLVTSPRPWQPLSDPATGEVLPLRAGLSSFGFGGTNAHLIVEEAPAVPRPEADDTPGPHVFVLSARDPARLRVCAERLLTHLGRLETGGRLHHASAADTAYTLQLGRRPFPARLAVVAGTLQELARVLRLHLDGGSDDRVFSSASGTTASSGADPGAEELAHALARARNGDVRRLAALWADGAEVDWRSLHPEGGRTRVTLPAYPFAPESHWLPAGRPGPRAGAGPALVAEDRRAGSPQPVPPAGTGQRARPPAPPAAPPAPAHRETAPAPAAPPAASHGSEDRLARLRRHVRDAIADGVGITADAIDPAREFAAYGVDSLGAMRIMQTIQARYGDHIPMAAILEHPSVDRLVAHLHQSYVLPDAVPAPEGTPDRARATAPPGAEPHPEVKVVPFADAPEGTPAYCLFGETGELSWVMNLCGHLAQEGPVIGLEAPGFDTGTAPSGDIGHLARQCADAIMERHTEGACRVVGQGVAGYVAAETARLLQDRGFEISELLLLGTPEPGEGPPHETPAASVAEVAASFAAVWGAPDRPFGADEPEDRGVGDRVAEAAARLGSHAPMDGPTLRRWLETAARWRSTLVRSARTYHARPLSGTGAVCVVRAASRARSTPGSGYDRWIAPPPVIHDLDLEPWQLPSPAGARDTARSRAARPALAVSQEEQPSPVVAINRHGDDKRSVWAHNLYGEVSYAIYLSRHLGPRTPVIGLEQTGMAAPVLRPREYASVEEMAAHYAGELRAQFPGESFLLGGCSFGGVLAYEMARKLQQEGEEVSHLIAIDPIMPATEAWDSVDWGTVTAVEAEAFSVVMLGNAMCQRWGVAERVPLASLSGLALDGQLDVVARHIHDRSPARPDPELIRQQILVRHEVMLRNGDLLQAYRPKPLERSVPTTLFHATQGFLAPDNDNELPAVPRTSDDKSNGFAAFVGDRLTIHEMAADHHTIAHNENLALISAVLAPLLRRDGSPGGLFPASLSPDSPQGSR</sequence>
<dbReference type="SMART" id="SM01294">
    <property type="entry name" value="PKS_PP_betabranch"/>
    <property type="match status" value="2"/>
</dbReference>
<dbReference type="PANTHER" id="PTHR43775:SF37">
    <property type="entry name" value="SI:DKEY-61P9.11"/>
    <property type="match status" value="1"/>
</dbReference>
<feature type="domain" description="Ketosynthase family 3 (KS3)" evidence="13">
    <location>
        <begin position="657"/>
        <end position="1089"/>
    </location>
</feature>
<dbReference type="InterPro" id="IPR036291">
    <property type="entry name" value="NAD(P)-bd_dom_sf"/>
</dbReference>
<dbReference type="SMART" id="SM00822">
    <property type="entry name" value="PKS_KR"/>
    <property type="match status" value="2"/>
</dbReference>
<feature type="domain" description="Carrier" evidence="12">
    <location>
        <begin position="4038"/>
        <end position="4112"/>
    </location>
</feature>
<feature type="compositionally biased region" description="Low complexity" evidence="11">
    <location>
        <begin position="2444"/>
        <end position="2453"/>
    </location>
</feature>
<feature type="domain" description="Carrier" evidence="12">
    <location>
        <begin position="535"/>
        <end position="608"/>
    </location>
</feature>
<dbReference type="SUPFAM" id="SSF51735">
    <property type="entry name" value="NAD(P)-binding Rossmann-fold domains"/>
    <property type="match status" value="3"/>
</dbReference>
<dbReference type="Proteomes" id="UP001501303">
    <property type="component" value="Unassembled WGS sequence"/>
</dbReference>
<dbReference type="InterPro" id="IPR014031">
    <property type="entry name" value="Ketoacyl_synth_C"/>
</dbReference>
<dbReference type="Pfam" id="PF02801">
    <property type="entry name" value="Ketoacyl-synt_C"/>
    <property type="match status" value="3"/>
</dbReference>
<feature type="region of interest" description="C-terminal hotdog fold" evidence="10">
    <location>
        <begin position="1413"/>
        <end position="1555"/>
    </location>
</feature>
<evidence type="ECO:0000256" key="10">
    <source>
        <dbReference type="PROSITE-ProRule" id="PRU01363"/>
    </source>
</evidence>
<evidence type="ECO:0000259" key="14">
    <source>
        <dbReference type="PROSITE" id="PS52019"/>
    </source>
</evidence>
<feature type="region of interest" description="Disordered" evidence="11">
    <location>
        <begin position="2538"/>
        <end position="2590"/>
    </location>
</feature>
<feature type="compositionally biased region" description="Pro residues" evidence="11">
    <location>
        <begin position="2560"/>
        <end position="2569"/>
    </location>
</feature>
<evidence type="ECO:0000256" key="5">
    <source>
        <dbReference type="ARBA" id="ARBA00022553"/>
    </source>
</evidence>
<comment type="pathway">
    <text evidence="2">Antibiotic biosynthesis.</text>
</comment>
<feature type="domain" description="PKS/mFAS DH" evidence="14">
    <location>
        <begin position="1267"/>
        <end position="1555"/>
    </location>
</feature>
<evidence type="ECO:0000256" key="2">
    <source>
        <dbReference type="ARBA" id="ARBA00004792"/>
    </source>
</evidence>
<dbReference type="Gene3D" id="3.40.47.10">
    <property type="match status" value="3"/>
</dbReference>
<dbReference type="InterPro" id="IPR042104">
    <property type="entry name" value="PKS_dehydratase_sf"/>
</dbReference>
<keyword evidence="6" id="KW-0808">Transferase</keyword>
<evidence type="ECO:0000313" key="15">
    <source>
        <dbReference type="EMBL" id="GAA1903107.1"/>
    </source>
</evidence>
<dbReference type="Gene3D" id="1.10.1240.100">
    <property type="match status" value="3"/>
</dbReference>
<organism evidence="15 16">
    <name type="scientific">Streptomyces sodiiphilus</name>
    <dbReference type="NCBI Taxonomy" id="226217"/>
    <lineage>
        <taxon>Bacteria</taxon>
        <taxon>Bacillati</taxon>
        <taxon>Actinomycetota</taxon>
        <taxon>Actinomycetes</taxon>
        <taxon>Kitasatosporales</taxon>
        <taxon>Streptomycetaceae</taxon>
        <taxon>Streptomyces</taxon>
    </lineage>
</organism>
<keyword evidence="7" id="KW-0677">Repeat</keyword>
<feature type="domain" description="Carrier" evidence="12">
    <location>
        <begin position="2466"/>
        <end position="2542"/>
    </location>
</feature>
<dbReference type="SUPFAM" id="SSF47336">
    <property type="entry name" value="ACP-like"/>
    <property type="match status" value="4"/>
</dbReference>
<dbReference type="CDD" id="cd02440">
    <property type="entry name" value="AdoMet_MTases"/>
    <property type="match status" value="1"/>
</dbReference>
<accession>A0ABN2NU34</accession>
<feature type="compositionally biased region" description="Low complexity" evidence="11">
    <location>
        <begin position="521"/>
        <end position="531"/>
    </location>
</feature>
<dbReference type="InterPro" id="IPR036736">
    <property type="entry name" value="ACP-like_sf"/>
</dbReference>
<dbReference type="PROSITE" id="PS52019">
    <property type="entry name" value="PKS_MFAS_DH"/>
    <property type="match status" value="1"/>
</dbReference>
<evidence type="ECO:0008006" key="17">
    <source>
        <dbReference type="Google" id="ProtNLM"/>
    </source>
</evidence>
<keyword evidence="16" id="KW-1185">Reference proteome</keyword>
<dbReference type="PROSITE" id="PS00606">
    <property type="entry name" value="KS3_1"/>
    <property type="match status" value="3"/>
</dbReference>
<dbReference type="Gene3D" id="3.40.50.150">
    <property type="entry name" value="Vaccinia Virus protein VP39"/>
    <property type="match status" value="1"/>
</dbReference>
<dbReference type="InterPro" id="IPR049551">
    <property type="entry name" value="PKS_DH_C"/>
</dbReference>
<dbReference type="Gene3D" id="3.40.50.1820">
    <property type="entry name" value="alpha/beta hydrolase"/>
    <property type="match status" value="2"/>
</dbReference>
<dbReference type="InterPro" id="IPR049552">
    <property type="entry name" value="PKS_DH_N"/>
</dbReference>
<dbReference type="InterPro" id="IPR018201">
    <property type="entry name" value="Ketoacyl_synth_AS"/>
</dbReference>
<dbReference type="InterPro" id="IPR029063">
    <property type="entry name" value="SAM-dependent_MTases_sf"/>
</dbReference>
<dbReference type="InterPro" id="IPR001031">
    <property type="entry name" value="Thioesterase"/>
</dbReference>
<feature type="compositionally biased region" description="Pro residues" evidence="11">
    <location>
        <begin position="4004"/>
        <end position="4014"/>
    </location>
</feature>
<dbReference type="SMART" id="SM00826">
    <property type="entry name" value="PKS_DH"/>
    <property type="match status" value="1"/>
</dbReference>
<dbReference type="Gene3D" id="3.40.50.720">
    <property type="entry name" value="NAD(P)-binding Rossmann-like Domain"/>
    <property type="match status" value="2"/>
</dbReference>
<feature type="compositionally biased region" description="Basic and acidic residues" evidence="11">
    <location>
        <begin position="1258"/>
        <end position="1270"/>
    </location>
</feature>
<feature type="compositionally biased region" description="Basic and acidic residues" evidence="11">
    <location>
        <begin position="2454"/>
        <end position="2463"/>
    </location>
</feature>
<dbReference type="InterPro" id="IPR050091">
    <property type="entry name" value="PKS_NRPS_Biosynth_Enz"/>
</dbReference>
<dbReference type="InterPro" id="IPR020806">
    <property type="entry name" value="PKS_PP-bd"/>
</dbReference>
<dbReference type="EMBL" id="BAAAMJ010000010">
    <property type="protein sequence ID" value="GAA1903107.1"/>
    <property type="molecule type" value="Genomic_DNA"/>
</dbReference>
<keyword evidence="5" id="KW-0597">Phosphoprotein</keyword>
<feature type="compositionally biased region" description="Basic and acidic residues" evidence="11">
    <location>
        <begin position="2420"/>
        <end position="2430"/>
    </location>
</feature>
<comment type="caution">
    <text evidence="15">The sequence shown here is derived from an EMBL/GenBank/DDBJ whole genome shotgun (WGS) entry which is preliminary data.</text>
</comment>
<dbReference type="CDD" id="cd00833">
    <property type="entry name" value="PKS"/>
    <property type="match status" value="3"/>
</dbReference>
<dbReference type="SUPFAM" id="SSF53474">
    <property type="entry name" value="alpha/beta-Hydrolases"/>
    <property type="match status" value="2"/>
</dbReference>
<dbReference type="Pfam" id="PF22336">
    <property type="entry name" value="RhiE-like_linker"/>
    <property type="match status" value="2"/>
</dbReference>
<feature type="region of interest" description="N-terminal hotdog fold" evidence="10">
    <location>
        <begin position="1267"/>
        <end position="1386"/>
    </location>
</feature>
<dbReference type="Pfam" id="PF00550">
    <property type="entry name" value="PP-binding"/>
    <property type="match status" value="4"/>
</dbReference>
<dbReference type="Gene3D" id="3.10.129.110">
    <property type="entry name" value="Polyketide synthase dehydratase"/>
    <property type="match status" value="1"/>
</dbReference>
<feature type="active site" description="Proton donor; for dehydratase activity" evidence="10">
    <location>
        <position position="1472"/>
    </location>
</feature>
<dbReference type="InterPro" id="IPR016039">
    <property type="entry name" value="Thiolase-like"/>
</dbReference>
<feature type="region of interest" description="Disordered" evidence="11">
    <location>
        <begin position="4389"/>
        <end position="4410"/>
    </location>
</feature>
<dbReference type="InterPro" id="IPR054514">
    <property type="entry name" value="RhiE-like_linker"/>
</dbReference>
<evidence type="ECO:0000313" key="16">
    <source>
        <dbReference type="Proteomes" id="UP001501303"/>
    </source>
</evidence>
<dbReference type="RefSeq" id="WP_344259388.1">
    <property type="nucleotide sequence ID" value="NZ_BAAAMJ010000010.1"/>
</dbReference>
<dbReference type="InterPro" id="IPR014030">
    <property type="entry name" value="Ketoacyl_synth_N"/>
</dbReference>
<evidence type="ECO:0000256" key="4">
    <source>
        <dbReference type="ARBA" id="ARBA00022490"/>
    </source>
</evidence>
<reference evidence="15 16" key="1">
    <citation type="journal article" date="2019" name="Int. J. Syst. Evol. Microbiol.">
        <title>The Global Catalogue of Microorganisms (GCM) 10K type strain sequencing project: providing services to taxonomists for standard genome sequencing and annotation.</title>
        <authorList>
            <consortium name="The Broad Institute Genomics Platform"/>
            <consortium name="The Broad Institute Genome Sequencing Center for Infectious Disease"/>
            <person name="Wu L."/>
            <person name="Ma J."/>
        </authorList>
    </citation>
    <scope>NUCLEOTIDE SEQUENCE [LARGE SCALE GENOMIC DNA]</scope>
    <source>
        <strain evidence="15 16">JCM 13581</strain>
    </source>
</reference>
<feature type="region of interest" description="Disordered" evidence="11">
    <location>
        <begin position="4116"/>
        <end position="4142"/>
    </location>
</feature>
<feature type="region of interest" description="Disordered" evidence="11">
    <location>
        <begin position="3306"/>
        <end position="3369"/>
    </location>
</feature>
<feature type="compositionally biased region" description="Basic and acidic residues" evidence="11">
    <location>
        <begin position="3216"/>
        <end position="3227"/>
    </location>
</feature>
<feature type="region of interest" description="Disordered" evidence="11">
    <location>
        <begin position="3116"/>
        <end position="3141"/>
    </location>
</feature>
<dbReference type="PROSITE" id="PS50075">
    <property type="entry name" value="CARRIER"/>
    <property type="match status" value="4"/>
</dbReference>
<dbReference type="InterPro" id="IPR057326">
    <property type="entry name" value="KR_dom"/>
</dbReference>
<feature type="region of interest" description="Disordered" evidence="11">
    <location>
        <begin position="2420"/>
        <end position="2463"/>
    </location>
</feature>
<dbReference type="InterPro" id="IPR020807">
    <property type="entry name" value="PKS_DH"/>
</dbReference>
<keyword evidence="9" id="KW-0012">Acyltransferase</keyword>
<evidence type="ECO:0000256" key="11">
    <source>
        <dbReference type="SAM" id="MobiDB-lite"/>
    </source>
</evidence>
<feature type="domain" description="Ketosynthase family 3 (KS3)" evidence="13">
    <location>
        <begin position="3370"/>
        <end position="3795"/>
    </location>
</feature>
<dbReference type="PANTHER" id="PTHR43775">
    <property type="entry name" value="FATTY ACID SYNTHASE"/>
    <property type="match status" value="1"/>
</dbReference>